<sequence>MAGDNPGGNGGGGNAEQITLAVLPHDLVHLLEKHIDAPTLKRLSGVSKNFLIKYLNDHNIVREVVNSAHFINGKKVRCEFVVKNSAVHIFLVRLRAYAPIAFLKGMKSASPGQAATVFIVELSNVDELNKMSDGLVDALSDSCERVHFDWIDDLELEAKLLANLLV</sequence>
<name>A0AAN5I324_9BILA</name>
<keyword evidence="3" id="KW-1185">Reference proteome</keyword>
<protein>
    <recommendedName>
        <fullName evidence="1">F-box domain-containing protein</fullName>
    </recommendedName>
</protein>
<reference evidence="3" key="1">
    <citation type="submission" date="2022-10" db="EMBL/GenBank/DDBJ databases">
        <title>Genome assembly of Pristionchus species.</title>
        <authorList>
            <person name="Yoshida K."/>
            <person name="Sommer R.J."/>
        </authorList>
    </citation>
    <scope>NUCLEOTIDE SEQUENCE [LARGE SCALE GENOMIC DNA]</scope>
    <source>
        <strain evidence="3">RS5460</strain>
    </source>
</reference>
<proteinExistence type="predicted"/>
<dbReference type="PROSITE" id="PS50181">
    <property type="entry name" value="FBOX"/>
    <property type="match status" value="1"/>
</dbReference>
<evidence type="ECO:0000313" key="3">
    <source>
        <dbReference type="Proteomes" id="UP001328107"/>
    </source>
</evidence>
<organism evidence="2 3">
    <name type="scientific">Pristionchus mayeri</name>
    <dbReference type="NCBI Taxonomy" id="1317129"/>
    <lineage>
        <taxon>Eukaryota</taxon>
        <taxon>Metazoa</taxon>
        <taxon>Ecdysozoa</taxon>
        <taxon>Nematoda</taxon>
        <taxon>Chromadorea</taxon>
        <taxon>Rhabditida</taxon>
        <taxon>Rhabditina</taxon>
        <taxon>Diplogasteromorpha</taxon>
        <taxon>Diplogasteroidea</taxon>
        <taxon>Neodiplogasteridae</taxon>
        <taxon>Pristionchus</taxon>
    </lineage>
</organism>
<feature type="domain" description="F-box" evidence="1">
    <location>
        <begin position="17"/>
        <end position="64"/>
    </location>
</feature>
<evidence type="ECO:0000259" key="1">
    <source>
        <dbReference type="PROSITE" id="PS50181"/>
    </source>
</evidence>
<comment type="caution">
    <text evidence="2">The sequence shown here is derived from an EMBL/GenBank/DDBJ whole genome shotgun (WGS) entry which is preliminary data.</text>
</comment>
<feature type="non-terminal residue" evidence="2">
    <location>
        <position position="166"/>
    </location>
</feature>
<gene>
    <name evidence="2" type="ORF">PMAYCL1PPCAC_20353</name>
</gene>
<dbReference type="Proteomes" id="UP001328107">
    <property type="component" value="Unassembled WGS sequence"/>
</dbReference>
<dbReference type="InterPro" id="IPR001810">
    <property type="entry name" value="F-box_dom"/>
</dbReference>
<dbReference type="AlphaFoldDB" id="A0AAN5I324"/>
<accession>A0AAN5I324</accession>
<dbReference type="EMBL" id="BTRK01000004">
    <property type="protein sequence ID" value="GMR50158.1"/>
    <property type="molecule type" value="Genomic_DNA"/>
</dbReference>
<evidence type="ECO:0000313" key="2">
    <source>
        <dbReference type="EMBL" id="GMR50158.1"/>
    </source>
</evidence>